<accession>A0AAV9PPC0</accession>
<feature type="compositionally biased region" description="Polar residues" evidence="1">
    <location>
        <begin position="416"/>
        <end position="428"/>
    </location>
</feature>
<feature type="region of interest" description="Disordered" evidence="1">
    <location>
        <begin position="987"/>
        <end position="1045"/>
    </location>
</feature>
<proteinExistence type="predicted"/>
<reference evidence="3 4" key="1">
    <citation type="submission" date="2023-08" db="EMBL/GenBank/DDBJ databases">
        <title>Black Yeasts Isolated from many extreme environments.</title>
        <authorList>
            <person name="Coleine C."/>
            <person name="Stajich J.E."/>
            <person name="Selbmann L."/>
        </authorList>
    </citation>
    <scope>NUCLEOTIDE SEQUENCE [LARGE SCALE GENOMIC DNA]</scope>
    <source>
        <strain evidence="3 4">CCFEE 5935</strain>
    </source>
</reference>
<feature type="transmembrane region" description="Helical" evidence="2">
    <location>
        <begin position="791"/>
        <end position="814"/>
    </location>
</feature>
<sequence>MPTFRRTASRSKTKERLPPYQEAPKSRPNLQVTTSFSRHKAGAPEQVFPQKGNPSEARFINLKDVRSLSAESVPRQTTQQTAASEQQLNDGTYAPPLGNKPKVGPHPLLHRRIKGLRPLPLSLATDVSPSDRAIPIGIEVPSNTAVAHYDSPQSGAQLATGSSKELPTPTIVITPAKEDFDHTIHASPEDMRGWPGPRPASSVYSTYPKHPGGRNTNGTPPVPPLPLFASQSNASLQRPSGYSGGLGRAVISQTPPTRNSALSLQTVFEDEPTAALQTRSADSKRLTTASFVSRRSKGWWNLITSPFSPSGTIAQYLRSPTYTGDEDDGERTPMLAGASGMPRSRNHFANQDPASDEPRSAPELQTAGLTGLGYKAGPDHPAPKRSITAPGALDMGAADGLNIYRRPSKGAARSYYDSNSPNSDTNEVGETRGLADDGWSPSQSCYRPSRSSLRSSVDSGMRDSQFYVLPDDGEAAEYYNPNKRFPSLAPYGEGFGDRDLDGWDPRNSVAPVQGGGSLKAASIEGSLVESPAETDSCRSSRSGSIVSFDDSESSFGGPTPPAVAVPERPPYPDDKSPFDDIYEANHEESSRSVPGGPGVAPTPNTGNTSAFNDFSGTHPAARGAAFTFASPPVEAVNPRPSSMQRQESDDMFSPLETPQVEEARTATLMAPESHREVEVVSSRQPTPAPAGTGLGIGNATMASRGPSESEDGNSLAFEPVSEKPAMYGYQAPLARNDDRSYGGYAYHDRDNLYPPSRVLSEKANFSTTSSARGPEKEDTGTPTKRPWYRRFCLCLAGLVLVLVAALVVLLILFLPRGHDTGPVQAQWLNLTGFPPLPTGMATVIQPKPVQQVSGCVSQDALWSCAMPPDEGSRRTVPDFRFQILFRDGILPSNETAIEPSNSTLARRGLGHASGANQVARRSLFSSQLFMSSPAPPSIDDQKILGHTTDKLSAPYDGEATPFYISLLNASALTESSSSNLKKRVKRDWQYPYPTPQKSNATSSGSNFKYPGQGPSDSNSASEAAENIPKAAEGSDHAPAPAELYPLPSSQPLRLYNRGMNSEHYGFYTYFDRSLYVSSLANSSTSSNNITSATTTTSTGNVPLEDASAVCTWSQTRLHVQIWTQRADVAALNATSSSATKVPAVDSSANDMTAPGSFPYSVTITLDRHGGDASKKGVYCHSLDDEQHVLQDVRTWVVEDRSFGGELVHAAAVPTNGGLVGGKGRNENNDNGIDGGTGGCMCRWQNWG</sequence>
<dbReference type="GeneID" id="89922552"/>
<feature type="region of interest" description="Disordered" evidence="1">
    <location>
        <begin position="499"/>
        <end position="715"/>
    </location>
</feature>
<feature type="compositionally biased region" description="Polar residues" evidence="1">
    <location>
        <begin position="602"/>
        <end position="615"/>
    </location>
</feature>
<keyword evidence="2" id="KW-1133">Transmembrane helix</keyword>
<evidence type="ECO:0000256" key="2">
    <source>
        <dbReference type="SAM" id="Phobius"/>
    </source>
</evidence>
<dbReference type="RefSeq" id="XP_064662793.1">
    <property type="nucleotide sequence ID" value="XM_064798466.1"/>
</dbReference>
<dbReference type="Proteomes" id="UP001337655">
    <property type="component" value="Unassembled WGS sequence"/>
</dbReference>
<feature type="region of interest" description="Disordered" evidence="1">
    <location>
        <begin position="763"/>
        <end position="782"/>
    </location>
</feature>
<gene>
    <name evidence="3" type="ORF">LTR77_001204</name>
</gene>
<feature type="compositionally biased region" description="Polar residues" evidence="1">
    <location>
        <begin position="995"/>
        <end position="1006"/>
    </location>
</feature>
<keyword evidence="2" id="KW-0812">Transmembrane</keyword>
<feature type="compositionally biased region" description="Low complexity" evidence="1">
    <location>
        <begin position="537"/>
        <end position="548"/>
    </location>
</feature>
<feature type="compositionally biased region" description="Pro residues" evidence="1">
    <location>
        <begin position="558"/>
        <end position="569"/>
    </location>
</feature>
<organism evidence="3 4">
    <name type="scientific">Saxophila tyrrhenica</name>
    <dbReference type="NCBI Taxonomy" id="1690608"/>
    <lineage>
        <taxon>Eukaryota</taxon>
        <taxon>Fungi</taxon>
        <taxon>Dikarya</taxon>
        <taxon>Ascomycota</taxon>
        <taxon>Pezizomycotina</taxon>
        <taxon>Dothideomycetes</taxon>
        <taxon>Dothideomycetidae</taxon>
        <taxon>Mycosphaerellales</taxon>
        <taxon>Extremaceae</taxon>
        <taxon>Saxophila</taxon>
    </lineage>
</organism>
<feature type="region of interest" description="Disordered" evidence="1">
    <location>
        <begin position="411"/>
        <end position="460"/>
    </location>
</feature>
<feature type="compositionally biased region" description="Low complexity" evidence="1">
    <location>
        <begin position="444"/>
        <end position="459"/>
    </location>
</feature>
<name>A0AAV9PPC0_9PEZI</name>
<dbReference type="EMBL" id="JAVRRT010000002">
    <property type="protein sequence ID" value="KAK5174124.1"/>
    <property type="molecule type" value="Genomic_DNA"/>
</dbReference>
<evidence type="ECO:0000313" key="4">
    <source>
        <dbReference type="Proteomes" id="UP001337655"/>
    </source>
</evidence>
<evidence type="ECO:0000313" key="3">
    <source>
        <dbReference type="EMBL" id="KAK5174124.1"/>
    </source>
</evidence>
<feature type="compositionally biased region" description="Low complexity" evidence="1">
    <location>
        <begin position="1017"/>
        <end position="1026"/>
    </location>
</feature>
<feature type="region of interest" description="Disordered" evidence="1">
    <location>
        <begin position="69"/>
        <end position="108"/>
    </location>
</feature>
<protein>
    <submittedName>
        <fullName evidence="3">Uncharacterized protein</fullName>
    </submittedName>
</protein>
<feature type="region of interest" description="Disordered" evidence="1">
    <location>
        <begin position="319"/>
        <end position="363"/>
    </location>
</feature>
<comment type="caution">
    <text evidence="3">The sequence shown here is derived from an EMBL/GenBank/DDBJ whole genome shotgun (WGS) entry which is preliminary data.</text>
</comment>
<keyword evidence="4" id="KW-1185">Reference proteome</keyword>
<evidence type="ECO:0000256" key="1">
    <source>
        <dbReference type="SAM" id="MobiDB-lite"/>
    </source>
</evidence>
<keyword evidence="2" id="KW-0472">Membrane</keyword>
<feature type="compositionally biased region" description="Basic and acidic residues" evidence="1">
    <location>
        <begin position="570"/>
        <end position="590"/>
    </location>
</feature>
<dbReference type="AlphaFoldDB" id="A0AAV9PPC0"/>
<feature type="region of interest" description="Disordered" evidence="1">
    <location>
        <begin position="1"/>
        <end position="56"/>
    </location>
</feature>